<evidence type="ECO:0000256" key="1">
    <source>
        <dbReference type="SAM" id="MobiDB-lite"/>
    </source>
</evidence>
<evidence type="ECO:0000259" key="2">
    <source>
        <dbReference type="PROSITE" id="PS50930"/>
    </source>
</evidence>
<dbReference type="Pfam" id="PF04397">
    <property type="entry name" value="LytTR"/>
    <property type="match status" value="1"/>
</dbReference>
<comment type="caution">
    <text evidence="3">The sequence shown here is derived from an EMBL/GenBank/DDBJ whole genome shotgun (WGS) entry which is preliminary data.</text>
</comment>
<gene>
    <name evidence="3" type="ORF">LQ327_02030</name>
</gene>
<feature type="domain" description="HTH LytTR-type" evidence="2">
    <location>
        <begin position="429"/>
        <end position="490"/>
    </location>
</feature>
<sequence length="490" mass="51821">MTGRAPWPGSLARTYAAWERFVAGEERPEDVPLGIATSWYRCRDVYRIDPRHSPTGTPEDGALYGPVHATLFAELGGLAAALAVRHDDCLTVVTDGRGRLVSSHGSGATGRRARDVGDTPIWAETVAGTNAVGTALVHRQATGVRGPEHWNSSLHDWSCSSVALCDAVTGTPLASLAMSAWQGPVPLRPVDLVVETRPLGCVLRRAAARDRARLVAAFGRLELGPGTSGAALDASGRVVVANAAFRARHRWGADSPADPADPDAPGDPDVAGLARLAERVRAGVRGDPDWRGTVLGDERDDDGEPYHLVPVMAGPEAVGFLAAADPGLGRGEPVSPGEPARPGRPACPGEPVPPREPSGPGAPVRPGAEPDTVAAGPGRRDRVPALTGSGQLVLLPVAGIRHARADGHTVWLTTDDGVLRAARRGIDHLERDLRGEGFLRVHRSYLVNLARVRELSSERGGLTLSTAPRRHERIPVSRRFAPTVRRRLGL</sequence>
<evidence type="ECO:0000313" key="3">
    <source>
        <dbReference type="EMBL" id="MCD2192172.1"/>
    </source>
</evidence>
<accession>A0ABS8P2F0</accession>
<dbReference type="Gene3D" id="3.30.450.40">
    <property type="match status" value="1"/>
</dbReference>
<feature type="region of interest" description="Disordered" evidence="1">
    <location>
        <begin position="251"/>
        <end position="270"/>
    </location>
</feature>
<dbReference type="PROSITE" id="PS50930">
    <property type="entry name" value="HTH_LYTTR"/>
    <property type="match status" value="1"/>
</dbReference>
<keyword evidence="3" id="KW-0238">DNA-binding</keyword>
<feature type="region of interest" description="Disordered" evidence="1">
    <location>
        <begin position="323"/>
        <end position="385"/>
    </location>
</feature>
<dbReference type="InterPro" id="IPR007492">
    <property type="entry name" value="LytTR_DNA-bd_dom"/>
</dbReference>
<organism evidence="3 4">
    <name type="scientific">Actinomycetospora endophytica</name>
    <dbReference type="NCBI Taxonomy" id="2291215"/>
    <lineage>
        <taxon>Bacteria</taxon>
        <taxon>Bacillati</taxon>
        <taxon>Actinomycetota</taxon>
        <taxon>Actinomycetes</taxon>
        <taxon>Pseudonocardiales</taxon>
        <taxon>Pseudonocardiaceae</taxon>
        <taxon>Actinomycetospora</taxon>
    </lineage>
</organism>
<dbReference type="RefSeq" id="WP_230729861.1">
    <property type="nucleotide sequence ID" value="NZ_JAJNDB010000001.1"/>
</dbReference>
<feature type="region of interest" description="Disordered" evidence="1">
    <location>
        <begin position="286"/>
        <end position="309"/>
    </location>
</feature>
<dbReference type="EMBL" id="JAJNDB010000001">
    <property type="protein sequence ID" value="MCD2192172.1"/>
    <property type="molecule type" value="Genomic_DNA"/>
</dbReference>
<reference evidence="3 4" key="1">
    <citation type="submission" date="2021-11" db="EMBL/GenBank/DDBJ databases">
        <title>Draft genome sequence of Actinomycetospora sp. SF1 isolated from the rhizosphere soil.</title>
        <authorList>
            <person name="Duangmal K."/>
            <person name="Chantavorakit T."/>
        </authorList>
    </citation>
    <scope>NUCLEOTIDE SEQUENCE [LARGE SCALE GENOMIC DNA]</scope>
    <source>
        <strain evidence="3 4">TBRC 5722</strain>
    </source>
</reference>
<keyword evidence="4" id="KW-1185">Reference proteome</keyword>
<feature type="compositionally biased region" description="Pro residues" evidence="1">
    <location>
        <begin position="348"/>
        <end position="357"/>
    </location>
</feature>
<name>A0ABS8P2F0_9PSEU</name>
<dbReference type="Gene3D" id="2.40.50.1020">
    <property type="entry name" value="LytTr DNA-binding domain"/>
    <property type="match status" value="1"/>
</dbReference>
<dbReference type="SMART" id="SM00850">
    <property type="entry name" value="LytTR"/>
    <property type="match status" value="1"/>
</dbReference>
<dbReference type="Proteomes" id="UP001199469">
    <property type="component" value="Unassembled WGS sequence"/>
</dbReference>
<proteinExistence type="predicted"/>
<dbReference type="GO" id="GO:0003677">
    <property type="term" value="F:DNA binding"/>
    <property type="evidence" value="ECO:0007669"/>
    <property type="project" value="UniProtKB-KW"/>
</dbReference>
<evidence type="ECO:0000313" key="4">
    <source>
        <dbReference type="Proteomes" id="UP001199469"/>
    </source>
</evidence>
<protein>
    <submittedName>
        <fullName evidence="3">LytTR family transcriptional regulator DNA-binding domain-containing protein</fullName>
    </submittedName>
</protein>
<dbReference type="InterPro" id="IPR029016">
    <property type="entry name" value="GAF-like_dom_sf"/>
</dbReference>